<dbReference type="EMBL" id="LR746267">
    <property type="protein sequence ID" value="CAA7394402.1"/>
    <property type="molecule type" value="Genomic_DNA"/>
</dbReference>
<reference evidence="1" key="1">
    <citation type="submission" date="2019-12" db="EMBL/GenBank/DDBJ databases">
        <authorList>
            <person name="Scholz U."/>
            <person name="Mascher M."/>
            <person name="Fiebig A."/>
        </authorList>
    </citation>
    <scope>NUCLEOTIDE SEQUENCE</scope>
</reference>
<dbReference type="OrthoDB" id="610799at2759"/>
<gene>
    <name evidence="1" type="ORF">SI7747_04004664</name>
    <name evidence="2" type="ORF">SI8410_04005063</name>
</gene>
<sequence>MGNCFKRQSAATWVNDDEDWAWADAGDCRRRPSDKAAVESGRPEEHDTFLEKGETLQQNTEVKIKINKKQLEKILAEVNGQGLPLHEVLARLMTDAAAVDIEDFNDRARHWRPALQSIPEMAE</sequence>
<dbReference type="AlphaFoldDB" id="A0A7I8IL15"/>
<dbReference type="Proteomes" id="UP000663760">
    <property type="component" value="Chromosome 4"/>
</dbReference>
<name>A0A7I8IL15_SPIIN</name>
<evidence type="ECO:0000313" key="3">
    <source>
        <dbReference type="Proteomes" id="UP000663760"/>
    </source>
</evidence>
<dbReference type="PANTHER" id="PTHR33647">
    <property type="entry name" value="OS01G0793900 PROTEIN"/>
    <property type="match status" value="1"/>
</dbReference>
<dbReference type="EMBL" id="LR743591">
    <property type="protein sequence ID" value="CAA2618497.1"/>
    <property type="molecule type" value="Genomic_DNA"/>
</dbReference>
<dbReference type="PANTHER" id="PTHR33647:SF5">
    <property type="entry name" value="OS01G0793900 PROTEIN"/>
    <property type="match status" value="1"/>
</dbReference>
<organism evidence="1">
    <name type="scientific">Spirodela intermedia</name>
    <name type="common">Intermediate duckweed</name>
    <dbReference type="NCBI Taxonomy" id="51605"/>
    <lineage>
        <taxon>Eukaryota</taxon>
        <taxon>Viridiplantae</taxon>
        <taxon>Streptophyta</taxon>
        <taxon>Embryophyta</taxon>
        <taxon>Tracheophyta</taxon>
        <taxon>Spermatophyta</taxon>
        <taxon>Magnoliopsida</taxon>
        <taxon>Liliopsida</taxon>
        <taxon>Araceae</taxon>
        <taxon>Lemnoideae</taxon>
        <taxon>Spirodela</taxon>
    </lineage>
</organism>
<proteinExistence type="predicted"/>
<evidence type="ECO:0000313" key="1">
    <source>
        <dbReference type="EMBL" id="CAA2618497.1"/>
    </source>
</evidence>
<keyword evidence="3" id="KW-1185">Reference proteome</keyword>
<accession>A0A7I8IL15</accession>
<evidence type="ECO:0000313" key="2">
    <source>
        <dbReference type="EMBL" id="CAA7394402.1"/>
    </source>
</evidence>
<protein>
    <submittedName>
        <fullName evidence="1">Uncharacterized protein</fullName>
    </submittedName>
</protein>